<dbReference type="Gene3D" id="3.30.70.3250">
    <property type="entry name" value="Ribonuclease P, Pop5 subunit"/>
    <property type="match status" value="1"/>
</dbReference>
<name>A0A0U3EE52_9CREN</name>
<reference evidence="2 3" key="1">
    <citation type="submission" date="2013-11" db="EMBL/GenBank/DDBJ databases">
        <title>Comparative genomics of Ignicoccus.</title>
        <authorList>
            <person name="Podar M."/>
        </authorList>
    </citation>
    <scope>NUCLEOTIDE SEQUENCE [LARGE SCALE GENOMIC DNA]</scope>
    <source>
        <strain evidence="2 3">DSM 13165</strain>
    </source>
</reference>
<evidence type="ECO:0000313" key="2">
    <source>
        <dbReference type="EMBL" id="ALU12723.1"/>
    </source>
</evidence>
<accession>A0A0U3EE52</accession>
<evidence type="ECO:0000256" key="1">
    <source>
        <dbReference type="ARBA" id="ARBA00022694"/>
    </source>
</evidence>
<dbReference type="PANTHER" id="PTHR15441">
    <property type="entry name" value="RIBONUCLEASE P PROTEIN SUBUNIT P14"/>
    <property type="match status" value="1"/>
</dbReference>
<dbReference type="GeneID" id="30680732"/>
<dbReference type="RefSeq" id="WP_075050288.1">
    <property type="nucleotide sequence ID" value="NZ_CP006867.1"/>
</dbReference>
<dbReference type="Pfam" id="PF01900">
    <property type="entry name" value="RNase_P_Rpp14"/>
    <property type="match status" value="1"/>
</dbReference>
<keyword evidence="3" id="KW-1185">Reference proteome</keyword>
<dbReference type="InterPro" id="IPR002759">
    <property type="entry name" value="Pop5/Rpp14/Rnp2-like"/>
</dbReference>
<gene>
    <name evidence="2" type="ORF">EYM_06795</name>
</gene>
<dbReference type="GO" id="GO:0030677">
    <property type="term" value="C:ribonuclease P complex"/>
    <property type="evidence" value="ECO:0007669"/>
    <property type="project" value="InterPro"/>
</dbReference>
<dbReference type="EMBL" id="CP006867">
    <property type="protein sequence ID" value="ALU12723.1"/>
    <property type="molecule type" value="Genomic_DNA"/>
</dbReference>
<evidence type="ECO:0000313" key="3">
    <source>
        <dbReference type="Proteomes" id="UP000060778"/>
    </source>
</evidence>
<dbReference type="Proteomes" id="UP000060778">
    <property type="component" value="Chromosome"/>
</dbReference>
<dbReference type="InterPro" id="IPR038085">
    <property type="entry name" value="Rnp2-like_sf"/>
</dbReference>
<dbReference type="STRING" id="940295.EYM_06795"/>
<dbReference type="KEGG" id="iis:EYM_06795"/>
<dbReference type="SUPFAM" id="SSF160350">
    <property type="entry name" value="Rnp2-like"/>
    <property type="match status" value="1"/>
</dbReference>
<protein>
    <submittedName>
        <fullName evidence="2">Uncharacterized protein</fullName>
    </submittedName>
</protein>
<proteinExistence type="predicted"/>
<dbReference type="GO" id="GO:0001682">
    <property type="term" value="P:tRNA 5'-leader removal"/>
    <property type="evidence" value="ECO:0007669"/>
    <property type="project" value="InterPro"/>
</dbReference>
<organism evidence="2 3">
    <name type="scientific">Ignicoccus islandicus DSM 13165</name>
    <dbReference type="NCBI Taxonomy" id="940295"/>
    <lineage>
        <taxon>Archaea</taxon>
        <taxon>Thermoproteota</taxon>
        <taxon>Thermoprotei</taxon>
        <taxon>Desulfurococcales</taxon>
        <taxon>Desulfurococcaceae</taxon>
        <taxon>Ignicoccus</taxon>
    </lineage>
</organism>
<dbReference type="OrthoDB" id="386148at2157"/>
<sequence>MCGGELILSTIALALSILALLNSRKIPDLGGTSLAKKNEKVRKRYILMHVLSEEPKKLERKCLEECLVKLLKESYGNVGVALCEPKLVYFDVKTKSIVVRCNYDAKDLLIASTIKYTECCGTLVKFIPLRAFGTLRSARDHIPKFA</sequence>
<dbReference type="AlphaFoldDB" id="A0A0U3EE52"/>
<dbReference type="PANTHER" id="PTHR15441:SF2">
    <property type="entry name" value="RIBONUCLEASE P_MRP PROTEIN SUBUNIT POP5"/>
    <property type="match status" value="1"/>
</dbReference>
<keyword evidence="1" id="KW-0819">tRNA processing</keyword>